<dbReference type="GO" id="GO:0046872">
    <property type="term" value="F:metal ion binding"/>
    <property type="evidence" value="ECO:0007669"/>
    <property type="project" value="UniProtKB-KW"/>
</dbReference>
<dbReference type="PANTHER" id="PTHR10942:SF6">
    <property type="entry name" value="CILIATED LEFT-RIGHT ORGANIZER METALLOPEPTIDASE"/>
    <property type="match status" value="1"/>
</dbReference>
<evidence type="ECO:0000256" key="10">
    <source>
        <dbReference type="SAM" id="Phobius"/>
    </source>
</evidence>
<evidence type="ECO:0000256" key="3">
    <source>
        <dbReference type="ARBA" id="ARBA00022723"/>
    </source>
</evidence>
<gene>
    <name evidence="11" type="ORF">AMELA_G00056560</name>
</gene>
<keyword evidence="4 9" id="KW-0378">Hydrolase</keyword>
<dbReference type="InterPro" id="IPR001577">
    <property type="entry name" value="Peptidase_M8"/>
</dbReference>
<sequence>MSFPKPILFLLLLVLCVWGKCIFDEVQSSIQVLSPPDNQPRSSDWAFKDDDVKSEVSVNEQKDWLTHVQNHQNAISQYSPPQRSKRMARDKIKVTDTPQPIRIKTWMRESPILSQWETKRLEAAVSDAISTVSKLLSVWRASKKLLLNRDINKYCRFIWRNSSSANFNKCGRASDNYQTESCLGVTIPDDHLSGCVVYPHPDQPDLKVIKPDGVGLPDTDVLLYMKTESTDKCRADTVIHELLHVLGISKELFSKWTDRSLSSQMGMDSSHGQVIYTDESGQMRLYTPNVIKALHTHLNTTHDLGAPLENQDADSHGFSSHWEARVLQGSIMTAMLAEPALVRIDVITLSAFQDTGWYSVNLTQTQNLLWGENEGAVFGSVSACKRSSPFFCSGSGFGCHYLHLHKAVCQSDEYLEGCRIYKPLANGSECWKEENAPEVWSGEVFHSDSRCFLSNIIRVDHFSFNASVSGRCYRHRCTGKNRYQIQVMGSDWLDCPPGRSIKVSGYRGAVFCPDKRLCYYHDIAPPTSLHKPLPSLLLLTEPPCRDQSLTQRPITGLKFDSALPFSEMSIMTVVGVSAVLFFLSSLMIIYRKCCPSRLRVHALIQLPYTLQV</sequence>
<dbReference type="EC" id="3.4.24.-" evidence="9"/>
<feature type="signal peptide" evidence="9">
    <location>
        <begin position="1"/>
        <end position="19"/>
    </location>
</feature>
<dbReference type="GO" id="GO:0004222">
    <property type="term" value="F:metalloendopeptidase activity"/>
    <property type="evidence" value="ECO:0007669"/>
    <property type="project" value="UniProtKB-UniRule"/>
</dbReference>
<keyword evidence="10" id="KW-0812">Transmembrane</keyword>
<comment type="caution">
    <text evidence="11">The sequence shown here is derived from an EMBL/GenBank/DDBJ whole genome shotgun (WGS) entry which is preliminary data.</text>
</comment>
<comment type="similarity">
    <text evidence="1 9">Belongs to the peptidase M8 family.</text>
</comment>
<organism evidence="11 12">
    <name type="scientific">Ameiurus melas</name>
    <name type="common">Black bullhead</name>
    <name type="synonym">Silurus melas</name>
    <dbReference type="NCBI Taxonomy" id="219545"/>
    <lineage>
        <taxon>Eukaryota</taxon>
        <taxon>Metazoa</taxon>
        <taxon>Chordata</taxon>
        <taxon>Craniata</taxon>
        <taxon>Vertebrata</taxon>
        <taxon>Euteleostomi</taxon>
        <taxon>Actinopterygii</taxon>
        <taxon>Neopterygii</taxon>
        <taxon>Teleostei</taxon>
        <taxon>Ostariophysi</taxon>
        <taxon>Siluriformes</taxon>
        <taxon>Ictaluridae</taxon>
        <taxon>Ameiurus</taxon>
    </lineage>
</organism>
<dbReference type="GO" id="GO:0007155">
    <property type="term" value="P:cell adhesion"/>
    <property type="evidence" value="ECO:0007669"/>
    <property type="project" value="InterPro"/>
</dbReference>
<feature type="binding site" evidence="8">
    <location>
        <position position="244"/>
    </location>
    <ligand>
        <name>Zn(2+)</name>
        <dbReference type="ChEBI" id="CHEBI:29105"/>
        <note>catalytic</note>
    </ligand>
</feature>
<comment type="cofactor">
    <cofactor evidence="8 9">
        <name>Zn(2+)</name>
        <dbReference type="ChEBI" id="CHEBI:29105"/>
    </cofactor>
    <text evidence="8 9">Binds 1 zinc ion per subunit.</text>
</comment>
<dbReference type="GO" id="GO:0006508">
    <property type="term" value="P:proteolysis"/>
    <property type="evidence" value="ECO:0007669"/>
    <property type="project" value="UniProtKB-KW"/>
</dbReference>
<dbReference type="Pfam" id="PF01457">
    <property type="entry name" value="Peptidase_M8"/>
    <property type="match status" value="2"/>
</dbReference>
<evidence type="ECO:0000256" key="9">
    <source>
        <dbReference type="RuleBase" id="RU366077"/>
    </source>
</evidence>
<feature type="active site" evidence="7">
    <location>
        <position position="241"/>
    </location>
</feature>
<dbReference type="PANTHER" id="PTHR10942">
    <property type="entry name" value="LEISHMANOLYSIN-LIKE PEPTIDASE"/>
    <property type="match status" value="1"/>
</dbReference>
<dbReference type="Gene3D" id="2.30.34.10">
    <property type="entry name" value="Leishmanolysin domain 4"/>
    <property type="match status" value="1"/>
</dbReference>
<evidence type="ECO:0000256" key="2">
    <source>
        <dbReference type="ARBA" id="ARBA00022670"/>
    </source>
</evidence>
<proteinExistence type="inferred from homology"/>
<name>A0A7J6B0G8_AMEME</name>
<dbReference type="Gene3D" id="3.90.132.10">
    <property type="entry name" value="Leishmanolysin , domain 2"/>
    <property type="match status" value="1"/>
</dbReference>
<evidence type="ECO:0000256" key="1">
    <source>
        <dbReference type="ARBA" id="ARBA00005860"/>
    </source>
</evidence>
<dbReference type="GO" id="GO:0005737">
    <property type="term" value="C:cytoplasm"/>
    <property type="evidence" value="ECO:0007669"/>
    <property type="project" value="TreeGrafter"/>
</dbReference>
<dbReference type="Proteomes" id="UP000593565">
    <property type="component" value="Unassembled WGS sequence"/>
</dbReference>
<evidence type="ECO:0000256" key="4">
    <source>
        <dbReference type="ARBA" id="ARBA00022801"/>
    </source>
</evidence>
<keyword evidence="12" id="KW-1185">Reference proteome</keyword>
<evidence type="ECO:0000256" key="8">
    <source>
        <dbReference type="PIRSR" id="PIRSR601577-2"/>
    </source>
</evidence>
<dbReference type="EMBL" id="JAAGNN010000005">
    <property type="protein sequence ID" value="KAF4088603.1"/>
    <property type="molecule type" value="Genomic_DNA"/>
</dbReference>
<accession>A0A7J6B0G8</accession>
<dbReference type="SUPFAM" id="SSF55486">
    <property type="entry name" value="Metalloproteases ('zincins'), catalytic domain"/>
    <property type="match status" value="1"/>
</dbReference>
<keyword evidence="5 8" id="KW-0862">Zinc</keyword>
<dbReference type="AlphaFoldDB" id="A0A7J6B0G8"/>
<feature type="binding site" evidence="8">
    <location>
        <position position="240"/>
    </location>
    <ligand>
        <name>Zn(2+)</name>
        <dbReference type="ChEBI" id="CHEBI:29105"/>
        <note>catalytic</note>
    </ligand>
</feature>
<dbReference type="GO" id="GO:0016020">
    <property type="term" value="C:membrane"/>
    <property type="evidence" value="ECO:0007669"/>
    <property type="project" value="InterPro"/>
</dbReference>
<keyword evidence="10" id="KW-1133">Transmembrane helix</keyword>
<keyword evidence="6 8" id="KW-0482">Metalloprotease</keyword>
<keyword evidence="3 8" id="KW-0479">Metal-binding</keyword>
<feature type="binding site" evidence="8">
    <location>
        <position position="321"/>
    </location>
    <ligand>
        <name>Zn(2+)</name>
        <dbReference type="ChEBI" id="CHEBI:29105"/>
        <note>catalytic</note>
    </ligand>
</feature>
<keyword evidence="2 9" id="KW-0645">Protease</keyword>
<reference evidence="11 12" key="1">
    <citation type="submission" date="2020-02" db="EMBL/GenBank/DDBJ databases">
        <title>A chromosome-scale genome assembly of the black bullhead catfish (Ameiurus melas).</title>
        <authorList>
            <person name="Wen M."/>
            <person name="Zham M."/>
            <person name="Cabau C."/>
            <person name="Klopp C."/>
            <person name="Donnadieu C."/>
            <person name="Roques C."/>
            <person name="Bouchez O."/>
            <person name="Lampietro C."/>
            <person name="Jouanno E."/>
            <person name="Herpin A."/>
            <person name="Louis A."/>
            <person name="Berthelot C."/>
            <person name="Parey E."/>
            <person name="Roest-Crollius H."/>
            <person name="Braasch I."/>
            <person name="Postlethwait J."/>
            <person name="Robinson-Rechavi M."/>
            <person name="Echchiki A."/>
            <person name="Begum T."/>
            <person name="Montfort J."/>
            <person name="Schartl M."/>
            <person name="Bobe J."/>
            <person name="Guiguen Y."/>
        </authorList>
    </citation>
    <scope>NUCLEOTIDE SEQUENCE [LARGE SCALE GENOMIC DNA]</scope>
    <source>
        <strain evidence="11">M_S1</strain>
        <tissue evidence="11">Blood</tissue>
    </source>
</reference>
<evidence type="ECO:0000256" key="5">
    <source>
        <dbReference type="ARBA" id="ARBA00022833"/>
    </source>
</evidence>
<evidence type="ECO:0000256" key="6">
    <source>
        <dbReference type="ARBA" id="ARBA00023049"/>
    </source>
</evidence>
<protein>
    <recommendedName>
        <fullName evidence="9">Leishmanolysin-like peptidase</fullName>
        <ecNumber evidence="9">3.4.24.-</ecNumber>
    </recommendedName>
</protein>
<feature type="transmembrane region" description="Helical" evidence="10">
    <location>
        <begin position="568"/>
        <end position="590"/>
    </location>
</feature>
<feature type="chain" id="PRO_5029936624" description="Leishmanolysin-like peptidase" evidence="9">
    <location>
        <begin position="20"/>
        <end position="612"/>
    </location>
</feature>
<keyword evidence="9" id="KW-0732">Signal</keyword>
<keyword evidence="10" id="KW-0472">Membrane</keyword>
<dbReference type="Gene3D" id="3.10.170.20">
    <property type="match status" value="1"/>
</dbReference>
<evidence type="ECO:0000256" key="7">
    <source>
        <dbReference type="PIRSR" id="PIRSR601577-1"/>
    </source>
</evidence>
<evidence type="ECO:0000313" key="12">
    <source>
        <dbReference type="Proteomes" id="UP000593565"/>
    </source>
</evidence>
<evidence type="ECO:0000313" key="11">
    <source>
        <dbReference type="EMBL" id="KAF4088603.1"/>
    </source>
</evidence>